<dbReference type="PANTHER" id="PTHR31616:SF0">
    <property type="entry name" value="GLUCAN 1,4-ALPHA-GLUCOSIDASE"/>
    <property type="match status" value="1"/>
</dbReference>
<dbReference type="RefSeq" id="WP_054845891.1">
    <property type="nucleotide sequence ID" value="NZ_AP018929.1"/>
</dbReference>
<dbReference type="InterPro" id="IPR008928">
    <property type="entry name" value="6-hairpin_glycosidase_sf"/>
</dbReference>
<dbReference type="InterPro" id="IPR053494">
    <property type="entry name" value="GH15_Enzymes"/>
</dbReference>
<dbReference type="GO" id="GO:0004553">
    <property type="term" value="F:hydrolase activity, hydrolyzing O-glycosyl compounds"/>
    <property type="evidence" value="ECO:0007669"/>
    <property type="project" value="TreeGrafter"/>
</dbReference>
<evidence type="ECO:0000313" key="7">
    <source>
        <dbReference type="Proteomes" id="UP000325030"/>
    </source>
</evidence>
<dbReference type="KEGG" id="step:IC006_0830"/>
<organism evidence="4 6">
    <name type="scientific">Sulfuracidifex tepidarius</name>
    <dbReference type="NCBI Taxonomy" id="1294262"/>
    <lineage>
        <taxon>Archaea</taxon>
        <taxon>Thermoproteota</taxon>
        <taxon>Thermoprotei</taxon>
        <taxon>Sulfolobales</taxon>
        <taxon>Sulfolobaceae</taxon>
        <taxon>Sulfuracidifex</taxon>
    </lineage>
</organism>
<dbReference type="InterPro" id="IPR054963">
    <property type="entry name" value="Trehalase_2"/>
</dbReference>
<keyword evidence="6" id="KW-1185">Reference proteome</keyword>
<dbReference type="STRING" id="1294262.GCA_001316085_01597"/>
<dbReference type="GO" id="GO:0005975">
    <property type="term" value="P:carbohydrate metabolic process"/>
    <property type="evidence" value="ECO:0007669"/>
    <property type="project" value="InterPro"/>
</dbReference>
<evidence type="ECO:0000313" key="5">
    <source>
        <dbReference type="EMBL" id="BBG26300.1"/>
    </source>
</evidence>
<accession>A0A510E2H1</accession>
<feature type="domain" description="GH15-like" evidence="2">
    <location>
        <begin position="228"/>
        <end position="576"/>
    </location>
</feature>
<dbReference type="Gene3D" id="1.50.10.10">
    <property type="match status" value="1"/>
</dbReference>
<evidence type="ECO:0000256" key="1">
    <source>
        <dbReference type="ARBA" id="ARBA00006188"/>
    </source>
</evidence>
<evidence type="ECO:0000313" key="6">
    <source>
        <dbReference type="Proteomes" id="UP000322983"/>
    </source>
</evidence>
<reference evidence="7" key="1">
    <citation type="submission" date="2018-09" db="EMBL/GenBank/DDBJ databases">
        <title>Complete Genome Sequencing of Sulfolobus sp. JCM 16834.</title>
        <authorList>
            <person name="Kato S."/>
            <person name="Itoh T."/>
            <person name="Ohkuma M."/>
        </authorList>
    </citation>
    <scope>NUCLEOTIDE SEQUENCE [LARGE SCALE GENOMIC DNA]</scope>
    <source>
        <strain evidence="7">IC-007</strain>
    </source>
</reference>
<dbReference type="NCBIfam" id="NF041084">
    <property type="entry name" value="trehalase_H1_Arch"/>
    <property type="match status" value="1"/>
</dbReference>
<dbReference type="EMBL" id="AP018930">
    <property type="protein sequence ID" value="BBG26300.1"/>
    <property type="molecule type" value="Genomic_DNA"/>
</dbReference>
<dbReference type="SUPFAM" id="SSF48208">
    <property type="entry name" value="Six-hairpin glycosidases"/>
    <property type="match status" value="1"/>
</dbReference>
<evidence type="ECO:0000259" key="2">
    <source>
        <dbReference type="Pfam" id="PF00723"/>
    </source>
</evidence>
<sequence>MNEETVKSHKKYYAFLSNGFTTALEYEGSIVWFPTPRMDSPSVFSHIIDDEKGGYFSVKPEEEFSHSQRYLERSLVLENSFSTKKGKLKVLDFLPLSLTGIIRIFESDIPFDVDIRPVFNYGLINPGIDVVEGGIVFKNPQSNEGIELLIQGNYEIEDGYKVSLKPGKGYLYLLHSKDLRYGLFSRKGFVYSRPYDALNKALSYWRGQISHAKKVSALQELYEVSLLIILGLTYLPSGGLIASPTTSLPEIVGSDRNWDYRYVWIRDASYGAEALIKAGLFTKARGVLRFMSSIVDPSSKSFDHPLYTVDGTMPPAEEELNWLKGHKLSKPVRIGNAAYLQVQTDVEGAFMDSLYQYMLATGQVEYVEDMWWIVEAISEWVMKSWQGKSTDIWEQRGVLEHFVHSKVMNWVALDRAWRIAEKLRYDRKEWRIEAEKIREDVLNNGISSGHLARYYGSEEVDASLLTLPIYGFIDANDELFRRTLKKIIDDLMIGRDLLLRYKTDFMGQVSHPFTLTSTWLARVYIRMGLIDDAERVLNSLASCSTDLYLIAEHLDASLCEPRGNFPQLFPHAGVVSSLIELNEMKSTMGKH</sequence>
<name>A0A510DTJ2_9CREN</name>
<dbReference type="InterPro" id="IPR011613">
    <property type="entry name" value="GH15-like"/>
</dbReference>
<gene>
    <name evidence="4" type="ORF">IC006_0830</name>
    <name evidence="5" type="ORF">IC007_0805</name>
</gene>
<dbReference type="GeneID" id="41717206"/>
<dbReference type="Pfam" id="PF00723">
    <property type="entry name" value="Glyco_hydro_15"/>
    <property type="match status" value="1"/>
</dbReference>
<accession>A0A510DTJ2</accession>
<evidence type="ECO:0000313" key="4">
    <source>
        <dbReference type="EMBL" id="BBG23546.1"/>
    </source>
</evidence>
<feature type="domain" description="Trehalase-like N-terminal" evidence="3">
    <location>
        <begin position="14"/>
        <end position="136"/>
    </location>
</feature>
<comment type="similarity">
    <text evidence="1">Belongs to the glycosyl hydrolase 15 family.</text>
</comment>
<dbReference type="Proteomes" id="UP000322983">
    <property type="component" value="Chromosome"/>
</dbReference>
<dbReference type="PANTHER" id="PTHR31616">
    <property type="entry name" value="TREHALASE"/>
    <property type="match status" value="1"/>
</dbReference>
<proteinExistence type="inferred from homology"/>
<dbReference type="Proteomes" id="UP000325030">
    <property type="component" value="Chromosome"/>
</dbReference>
<dbReference type="InterPro" id="IPR045582">
    <property type="entry name" value="Trehalase-like_N"/>
</dbReference>
<dbReference type="InterPro" id="IPR012341">
    <property type="entry name" value="6hp_glycosidase-like_sf"/>
</dbReference>
<protein>
    <submittedName>
        <fullName evidence="4">Uncharacterized protein</fullName>
    </submittedName>
</protein>
<dbReference type="AlphaFoldDB" id="A0A510DTJ2"/>
<dbReference type="EMBL" id="AP018929">
    <property type="protein sequence ID" value="BBG23546.1"/>
    <property type="molecule type" value="Genomic_DNA"/>
</dbReference>
<dbReference type="NCBIfam" id="NF041085">
    <property type="entry name" value="trehalase_H2_Arch"/>
    <property type="match status" value="1"/>
</dbReference>
<dbReference type="Pfam" id="PF19291">
    <property type="entry name" value="TREH_N"/>
    <property type="match status" value="1"/>
</dbReference>
<evidence type="ECO:0000259" key="3">
    <source>
        <dbReference type="Pfam" id="PF19291"/>
    </source>
</evidence>
<reference evidence="4 6" key="2">
    <citation type="journal article" date="2020" name="Int. J. Syst. Evol. Microbiol.">
        <title>Sulfuracidifex tepidarius gen. nov., sp. nov. and transfer of Sulfolobus metallicus Huber and Stetter 1992 to the genus Sulfuracidifex as Sulfuracidifex metallicus comb. nov.</title>
        <authorList>
            <person name="Itoh T."/>
            <person name="Miura T."/>
            <person name="Sakai H.D."/>
            <person name="Kato S."/>
            <person name="Ohkuma M."/>
            <person name="Takashina T."/>
        </authorList>
    </citation>
    <scope>NUCLEOTIDE SEQUENCE [LARGE SCALE GENOMIC DNA]</scope>
    <source>
        <strain evidence="4 6">IC-006</strain>
        <strain evidence="5">IC-007</strain>
    </source>
</reference>
<dbReference type="OrthoDB" id="36362at2157"/>